<sequence length="807" mass="89023">MPKWLKILLKVLGGLILLFVLVAVGITIYVANNKQQVLAQVIKKLNENLDGTLTVGDIKPSFFSNFPYVSLALKDVVIRDRQFPKHHHTLLASKDFNVSVNAAALFRGVISINNIGINNASIDLYTDSTGYSNTAVFKKNKKDSIKTEKNEGNSSTQLKRFSLANVNFTINNQKANKLFNFAVDQLNGKMNYPDTGWHAAVHLNVLAKSLAFNTKRGSFIKNKQIQTDLEAGFNEETGKISVKSNNFDIGGDVFGLNALFVTGKGDDTFAFHLTNDKLLWRRASALLAPNIQKVLNRFNLDNPIGVKALISGSFGGGDPYFYVSALVGNNRLTIPGAVIDDCNFNAVFTNENIKGKGFTDANSIIRLSNFKGSYNNLPFMIDAGNITNLEVPIATGNFKSSFPATNFNNILDSKVAKFTKGSVDMNLNYKADIINLTLNKPVVTGSINLANANISYFPRNLNLTNTSISLNFVGNDLLLKNIRLQSGQSIVRMEGQVKNFMNLYYSAPEKILIDWQVTSPQIYLAEFIGFLNSAKPSRKPAKASNNGDMVKRLATVLNSAKADMHMRINELHYRKFLATNVNADLLLSEDGIRIKQVSLKTSDGSLRLNGNLVQKEKVNDFIVATTISNVNVSKFFYAFDNFGLTDLTSENLKGYLSARTSTVGSITNTGDIVKHSIRGKVLLNLKDGALLNFKPIKSVGKFAFPFRDLNNITLSALNGDFDLMGDKITINPMEISSSVLNMDVAGVYGLSNGTDIALDVPLRNPKNDAQITDKEELKKKRFKGIVLHIRAHEEEGKLKIGWNKNHK</sequence>
<dbReference type="Proteomes" id="UP000297540">
    <property type="component" value="Unassembled WGS sequence"/>
</dbReference>
<dbReference type="AlphaFoldDB" id="A0A4Y8SD01"/>
<dbReference type="RefSeq" id="WP_133234153.1">
    <property type="nucleotide sequence ID" value="NZ_SOZE01000015.1"/>
</dbReference>
<dbReference type="PANTHER" id="PTHR30441:SF8">
    <property type="entry name" value="DUF748 DOMAIN-CONTAINING PROTEIN"/>
    <property type="match status" value="1"/>
</dbReference>
<proteinExistence type="predicted"/>
<feature type="domain" description="AsmA" evidence="2">
    <location>
        <begin position="1"/>
        <end position="237"/>
    </location>
</feature>
<protein>
    <submittedName>
        <fullName evidence="3">AsmA family protein</fullName>
    </submittedName>
</protein>
<evidence type="ECO:0000313" key="3">
    <source>
        <dbReference type="EMBL" id="TFF36490.1"/>
    </source>
</evidence>
<name>A0A4Y8SD01_9SPHI</name>
<keyword evidence="1" id="KW-1133">Transmembrane helix</keyword>
<dbReference type="PANTHER" id="PTHR30441">
    <property type="entry name" value="DUF748 DOMAIN-CONTAINING PROTEIN"/>
    <property type="match status" value="1"/>
</dbReference>
<reference evidence="3 4" key="1">
    <citation type="journal article" date="2017" name="Int. J. Syst. Evol. Microbiol.">
        <title>Mucilaginibacterpsychrotolerans sp. nov., isolated from peatlands.</title>
        <authorList>
            <person name="Deng Y."/>
            <person name="Shen L."/>
            <person name="Xu B."/>
            <person name="Liu Y."/>
            <person name="Gu Z."/>
            <person name="Liu H."/>
            <person name="Zhou Y."/>
        </authorList>
    </citation>
    <scope>NUCLEOTIDE SEQUENCE [LARGE SCALE GENOMIC DNA]</scope>
    <source>
        <strain evidence="3 4">NH7-4</strain>
    </source>
</reference>
<dbReference type="GO" id="GO:0090313">
    <property type="term" value="P:regulation of protein targeting to membrane"/>
    <property type="evidence" value="ECO:0007669"/>
    <property type="project" value="TreeGrafter"/>
</dbReference>
<accession>A0A4Y8SD01</accession>
<dbReference type="GO" id="GO:0005886">
    <property type="term" value="C:plasma membrane"/>
    <property type="evidence" value="ECO:0007669"/>
    <property type="project" value="TreeGrafter"/>
</dbReference>
<dbReference type="InterPro" id="IPR007844">
    <property type="entry name" value="AsmA"/>
</dbReference>
<feature type="transmembrane region" description="Helical" evidence="1">
    <location>
        <begin position="7"/>
        <end position="31"/>
    </location>
</feature>
<dbReference type="Pfam" id="PF05170">
    <property type="entry name" value="AsmA"/>
    <property type="match status" value="1"/>
</dbReference>
<dbReference type="OrthoDB" id="1489065at2"/>
<dbReference type="InterPro" id="IPR052894">
    <property type="entry name" value="AsmA-related"/>
</dbReference>
<evidence type="ECO:0000256" key="1">
    <source>
        <dbReference type="SAM" id="Phobius"/>
    </source>
</evidence>
<comment type="caution">
    <text evidence="3">The sequence shown here is derived from an EMBL/GenBank/DDBJ whole genome shotgun (WGS) entry which is preliminary data.</text>
</comment>
<keyword evidence="1" id="KW-0812">Transmembrane</keyword>
<organism evidence="3 4">
    <name type="scientific">Mucilaginibacter psychrotolerans</name>
    <dbReference type="NCBI Taxonomy" id="1524096"/>
    <lineage>
        <taxon>Bacteria</taxon>
        <taxon>Pseudomonadati</taxon>
        <taxon>Bacteroidota</taxon>
        <taxon>Sphingobacteriia</taxon>
        <taxon>Sphingobacteriales</taxon>
        <taxon>Sphingobacteriaceae</taxon>
        <taxon>Mucilaginibacter</taxon>
    </lineage>
</organism>
<evidence type="ECO:0000313" key="4">
    <source>
        <dbReference type="Proteomes" id="UP000297540"/>
    </source>
</evidence>
<keyword evidence="1" id="KW-0472">Membrane</keyword>
<keyword evidence="4" id="KW-1185">Reference proteome</keyword>
<evidence type="ECO:0000259" key="2">
    <source>
        <dbReference type="Pfam" id="PF05170"/>
    </source>
</evidence>
<dbReference type="EMBL" id="SOZE01000015">
    <property type="protein sequence ID" value="TFF36490.1"/>
    <property type="molecule type" value="Genomic_DNA"/>
</dbReference>
<gene>
    <name evidence="3" type="ORF">E2R66_15135</name>
</gene>